<dbReference type="RefSeq" id="WP_155701728.1">
    <property type="nucleotide sequence ID" value="NZ_CP034235.1"/>
</dbReference>
<keyword evidence="3" id="KW-0547">Nucleotide-binding</keyword>
<dbReference type="Proteomes" id="UP000426246">
    <property type="component" value="Chromosome"/>
</dbReference>
<keyword evidence="3" id="KW-0067">ATP-binding</keyword>
<evidence type="ECO:0000259" key="2">
    <source>
        <dbReference type="Pfam" id="PF13581"/>
    </source>
</evidence>
<name>A0A6B8RM97_9BACL</name>
<keyword evidence="4" id="KW-1185">Reference proteome</keyword>
<dbReference type="GO" id="GO:0004674">
    <property type="term" value="F:protein serine/threonine kinase activity"/>
    <property type="evidence" value="ECO:0007669"/>
    <property type="project" value="UniProtKB-KW"/>
</dbReference>
<dbReference type="InterPro" id="IPR003594">
    <property type="entry name" value="HATPase_dom"/>
</dbReference>
<dbReference type="InterPro" id="IPR036890">
    <property type="entry name" value="HATPase_C_sf"/>
</dbReference>
<keyword evidence="1" id="KW-0808">Transferase</keyword>
<dbReference type="OrthoDB" id="9792240at2"/>
<dbReference type="InterPro" id="IPR050267">
    <property type="entry name" value="Anti-sigma-factor_SerPK"/>
</dbReference>
<dbReference type="AlphaFoldDB" id="A0A6B8RM97"/>
<organism evidence="3 4">
    <name type="scientific">Paenibacillus psychroresistens</name>
    <dbReference type="NCBI Taxonomy" id="1778678"/>
    <lineage>
        <taxon>Bacteria</taxon>
        <taxon>Bacillati</taxon>
        <taxon>Bacillota</taxon>
        <taxon>Bacilli</taxon>
        <taxon>Bacillales</taxon>
        <taxon>Paenibacillaceae</taxon>
        <taxon>Paenibacillus</taxon>
    </lineage>
</organism>
<keyword evidence="1" id="KW-0723">Serine/threonine-protein kinase</keyword>
<reference evidence="4" key="1">
    <citation type="submission" date="2018-11" db="EMBL/GenBank/DDBJ databases">
        <title>Complete genome sequence of Paenibacillus sp. ML311-T8.</title>
        <authorList>
            <person name="Nam Y.-D."/>
            <person name="Kang J."/>
            <person name="Chung W.-H."/>
            <person name="Park Y.S."/>
        </authorList>
    </citation>
    <scope>NUCLEOTIDE SEQUENCE [LARGE SCALE GENOMIC DNA]</scope>
    <source>
        <strain evidence="4">ML311-T8</strain>
    </source>
</reference>
<evidence type="ECO:0000313" key="3">
    <source>
        <dbReference type="EMBL" id="QGQ96655.1"/>
    </source>
</evidence>
<dbReference type="PANTHER" id="PTHR35526:SF6">
    <property type="entry name" value="SLR1861 PROTEIN"/>
    <property type="match status" value="1"/>
</dbReference>
<dbReference type="CDD" id="cd16936">
    <property type="entry name" value="HATPase_RsbW-like"/>
    <property type="match status" value="1"/>
</dbReference>
<protein>
    <submittedName>
        <fullName evidence="3">ATP-binding protein</fullName>
    </submittedName>
</protein>
<accession>A0A6B8RM97</accession>
<dbReference type="EMBL" id="CP034235">
    <property type="protein sequence ID" value="QGQ96655.1"/>
    <property type="molecule type" value="Genomic_DNA"/>
</dbReference>
<dbReference type="SUPFAM" id="SSF55874">
    <property type="entry name" value="ATPase domain of HSP90 chaperone/DNA topoisomerase II/histidine kinase"/>
    <property type="match status" value="1"/>
</dbReference>
<dbReference type="PANTHER" id="PTHR35526">
    <property type="entry name" value="ANTI-SIGMA-F FACTOR RSBW-RELATED"/>
    <property type="match status" value="1"/>
</dbReference>
<dbReference type="Pfam" id="PF13581">
    <property type="entry name" value="HATPase_c_2"/>
    <property type="match status" value="1"/>
</dbReference>
<keyword evidence="1" id="KW-0418">Kinase</keyword>
<sequence>MNSDGSMIFEDTIELMNDLSELNRLTQIFHALLTAQRIDEKTLFYLNLIGDELVTNIISYGYEDELVHVIQLHFAITPLQWTLKIADDGRPFNPLDRKNPDLSLSVEEREIGGLGIHFVKQIVDEISYERTEGHNIIFMKKYWTLRKEE</sequence>
<dbReference type="GO" id="GO:0005524">
    <property type="term" value="F:ATP binding"/>
    <property type="evidence" value="ECO:0007669"/>
    <property type="project" value="UniProtKB-KW"/>
</dbReference>
<gene>
    <name evidence="3" type="ORF">EHS13_18120</name>
</gene>
<dbReference type="KEGG" id="ppsc:EHS13_18120"/>
<evidence type="ECO:0000313" key="4">
    <source>
        <dbReference type="Proteomes" id="UP000426246"/>
    </source>
</evidence>
<dbReference type="Gene3D" id="3.30.565.10">
    <property type="entry name" value="Histidine kinase-like ATPase, C-terminal domain"/>
    <property type="match status" value="1"/>
</dbReference>
<evidence type="ECO:0000256" key="1">
    <source>
        <dbReference type="ARBA" id="ARBA00022527"/>
    </source>
</evidence>
<proteinExistence type="predicted"/>
<feature type="domain" description="Histidine kinase/HSP90-like ATPase" evidence="2">
    <location>
        <begin position="18"/>
        <end position="141"/>
    </location>
</feature>